<organism evidence="3">
    <name type="scientific">Caenorhabditis brenneri</name>
    <name type="common">Nematode worm</name>
    <dbReference type="NCBI Taxonomy" id="135651"/>
    <lineage>
        <taxon>Eukaryota</taxon>
        <taxon>Metazoa</taxon>
        <taxon>Ecdysozoa</taxon>
        <taxon>Nematoda</taxon>
        <taxon>Chromadorea</taxon>
        <taxon>Rhabditida</taxon>
        <taxon>Rhabditina</taxon>
        <taxon>Rhabditomorpha</taxon>
        <taxon>Rhabditoidea</taxon>
        <taxon>Rhabditidae</taxon>
        <taxon>Peloderinae</taxon>
        <taxon>Caenorhabditis</taxon>
    </lineage>
</organism>
<dbReference type="EMBL" id="GL379958">
    <property type="protein sequence ID" value="EGT38484.1"/>
    <property type="molecule type" value="Genomic_DNA"/>
</dbReference>
<dbReference type="Pfam" id="PF00646">
    <property type="entry name" value="F-box"/>
    <property type="match status" value="1"/>
</dbReference>
<evidence type="ECO:0000313" key="2">
    <source>
        <dbReference type="EMBL" id="EGT38484.1"/>
    </source>
</evidence>
<dbReference type="HOGENOM" id="CLU_027750_0_0_1"/>
<dbReference type="InParanoid" id="G0NVR1"/>
<dbReference type="InterPro" id="IPR012885">
    <property type="entry name" value="F-box_Sdz-33"/>
</dbReference>
<dbReference type="eggNOG" id="ENOG502TJX6">
    <property type="taxonomic scope" value="Eukaryota"/>
</dbReference>
<dbReference type="AlphaFoldDB" id="G0NVR1"/>
<dbReference type="Pfam" id="PF07735">
    <property type="entry name" value="FBA_2"/>
    <property type="match status" value="2"/>
</dbReference>
<evidence type="ECO:0000259" key="1">
    <source>
        <dbReference type="PROSITE" id="PS50181"/>
    </source>
</evidence>
<sequence>MNGELFVVHCAEWVTLNQLFKFDCVLLNLINARLTDAELNAFLKAYIKNETSQNLEHMCLTVNHQMDINAVLDGFFWSYVKADEARKLRGYEVLPGPNTNEGFLRIIMKNNEICYVSISNRGNGMRLFHLCNFKDEMFMPFKLMKLPYLAMEQVIKNMSLMEAFNLSLCYPTLRYFVKNILKNQEIKLLIQFGSRIQFRLESPNGTFFYFQACEYPEDLEVLEECMRMKIKNASKIPFHFNKPDKNYLVTYWRDVFKGATIFRSLVFDLFNIRSVRVGVMKEAVHGAAVVNWINRMNTPIEHVQFDRGTVDDTLYSQIIDSENFQNCSILKKPSENFKSPEFRFSRAHVNWQLQHSHWITLENFSDIGSSCLVLKGSTLTDREVNSLFKNLISGKFPNLELMVLEVNGRRMSKAVTLDGITDLENNALNRDARKFKRFGYNISVRRTIDVQMATGETCSFMFHRMNGVEEVQSGVHVFIWK</sequence>
<dbReference type="PROSITE" id="PS50181">
    <property type="entry name" value="FBOX"/>
    <property type="match status" value="1"/>
</dbReference>
<keyword evidence="3" id="KW-1185">Reference proteome</keyword>
<evidence type="ECO:0000313" key="3">
    <source>
        <dbReference type="Proteomes" id="UP000008068"/>
    </source>
</evidence>
<dbReference type="Proteomes" id="UP000008068">
    <property type="component" value="Unassembled WGS sequence"/>
</dbReference>
<dbReference type="PANTHER" id="PTHR21503">
    <property type="entry name" value="F-BOX-CONTAINING HYPOTHETICAL PROTEIN C.ELEGANS"/>
    <property type="match status" value="1"/>
</dbReference>
<name>G0NVR1_CAEBE</name>
<accession>G0NVR1</accession>
<dbReference type="InterPro" id="IPR001810">
    <property type="entry name" value="F-box_dom"/>
</dbReference>
<reference evidence="3" key="1">
    <citation type="submission" date="2011-07" db="EMBL/GenBank/DDBJ databases">
        <authorList>
            <consortium name="Caenorhabditis brenneri Sequencing and Analysis Consortium"/>
            <person name="Wilson R.K."/>
        </authorList>
    </citation>
    <scope>NUCLEOTIDE SEQUENCE [LARGE SCALE GENOMIC DNA]</scope>
    <source>
        <strain evidence="3">PB2801</strain>
    </source>
</reference>
<protein>
    <recommendedName>
        <fullName evidence="1">F-box domain-containing protein</fullName>
    </recommendedName>
</protein>
<gene>
    <name evidence="2" type="ORF">CAEBREN_14397</name>
</gene>
<dbReference type="FunCoup" id="G0NVR1">
    <property type="interactions" value="224"/>
</dbReference>
<feature type="domain" description="F-box" evidence="1">
    <location>
        <begin position="140"/>
        <end position="189"/>
    </location>
</feature>
<proteinExistence type="predicted"/>